<keyword evidence="2" id="KW-1185">Reference proteome</keyword>
<dbReference type="Proteomes" id="UP000016587">
    <property type="component" value="Chromosome"/>
</dbReference>
<name>T2GC25_MEGG1</name>
<reference evidence="2" key="2">
    <citation type="submission" date="2013-07" db="EMBL/GenBank/DDBJ databases">
        <authorList>
            <person name="Morais-Silva F.O."/>
            <person name="Rezende A.M."/>
            <person name="Pimentel C."/>
            <person name="Resende D.M."/>
            <person name="Santos C.I."/>
            <person name="Clemente C."/>
            <person name="de Oliveira L.M."/>
            <person name="da Silva S.M."/>
            <person name="Costa D.A."/>
            <person name="Varela-Raposo A."/>
            <person name="Horacio E.C.A."/>
            <person name="Matos M."/>
            <person name="Flores O."/>
            <person name="Ruiz J.C."/>
            <person name="Rodrigues-Pousada C."/>
        </authorList>
    </citation>
    <scope>NUCLEOTIDE SEQUENCE [LARGE SCALE GENOMIC DNA]</scope>
    <source>
        <strain evidence="2">ATCC 19364 / DSM 1382 / NCIMB 9332 / VKM B-1759</strain>
    </source>
</reference>
<protein>
    <submittedName>
        <fullName evidence="1">Uncharacterized protein</fullName>
    </submittedName>
</protein>
<gene>
    <name evidence="1" type="ORF">DGI_2363</name>
</gene>
<dbReference type="RefSeq" id="WP_021761079.1">
    <property type="nucleotide sequence ID" value="NC_022444.1"/>
</dbReference>
<proteinExistence type="predicted"/>
<sequence>MTTDALETTDTLALLMGRMQGVWRDGVHVIRFEAGMGRWWGFVNGHAFAKPIESLELAGDSAIRFLSGAKRVEARLEGGHLVLAAGGVEYRYEKAPLTGEAGMRQVGEA</sequence>
<organism evidence="1 2">
    <name type="scientific">Megalodesulfovibrio gigas (strain ATCC 19364 / DSM 1382 / NCIMB 9332 / VKM B-1759)</name>
    <name type="common">Desulfovibrio gigas</name>
    <dbReference type="NCBI Taxonomy" id="1121448"/>
    <lineage>
        <taxon>Bacteria</taxon>
        <taxon>Pseudomonadati</taxon>
        <taxon>Thermodesulfobacteriota</taxon>
        <taxon>Desulfovibrionia</taxon>
        <taxon>Desulfovibrionales</taxon>
        <taxon>Desulfovibrionaceae</taxon>
        <taxon>Megalodesulfovibrio</taxon>
    </lineage>
</organism>
<accession>T2GC25</accession>
<evidence type="ECO:0000313" key="2">
    <source>
        <dbReference type="Proteomes" id="UP000016587"/>
    </source>
</evidence>
<dbReference type="EMBL" id="CP006585">
    <property type="protein sequence ID" value="AGW14115.1"/>
    <property type="molecule type" value="Genomic_DNA"/>
</dbReference>
<dbReference type="HOGENOM" id="CLU_2179578_0_0_7"/>
<dbReference type="PATRIC" id="fig|1121448.10.peg.2316"/>
<reference evidence="1 2" key="1">
    <citation type="journal article" date="2013" name="J. Bacteriol.">
        <title>Roles of HynAB and Ech, the only two hydrogenases found in the model sulfate reducer Desulfovibrio gigas.</title>
        <authorList>
            <person name="Morais-Silva F.O."/>
            <person name="Santos C.I."/>
            <person name="Rodrigues R."/>
            <person name="Pereira I.A."/>
            <person name="Rodrigues-Pousada C."/>
        </authorList>
    </citation>
    <scope>NUCLEOTIDE SEQUENCE [LARGE SCALE GENOMIC DNA]</scope>
    <source>
        <strain evidence="2">ATCC 19364 / DSM 1382 / NCIMB 9332 / VKM B-1759</strain>
    </source>
</reference>
<evidence type="ECO:0000313" key="1">
    <source>
        <dbReference type="EMBL" id="AGW14115.1"/>
    </source>
</evidence>
<dbReference type="KEGG" id="dgg:DGI_2363"/>
<dbReference type="STRING" id="1121448.DGI_2363"/>
<dbReference type="AlphaFoldDB" id="T2GC25"/>